<dbReference type="eggNOG" id="COG0438">
    <property type="taxonomic scope" value="Bacteria"/>
</dbReference>
<gene>
    <name evidence="4" type="ordered locus">Ilyop_0818</name>
</gene>
<dbReference type="Proteomes" id="UP000006875">
    <property type="component" value="Chromosome"/>
</dbReference>
<dbReference type="HOGENOM" id="CLU_770822_0_0_0"/>
<keyword evidence="2 4" id="KW-0808">Transferase</keyword>
<dbReference type="Pfam" id="PF00534">
    <property type="entry name" value="Glycos_transf_1"/>
    <property type="match status" value="1"/>
</dbReference>
<dbReference type="SUPFAM" id="SSF53756">
    <property type="entry name" value="UDP-Glycosyltransferase/glycogen phosphorylase"/>
    <property type="match status" value="1"/>
</dbReference>
<dbReference type="KEGG" id="ipo:Ilyop_0818"/>
<evidence type="ECO:0000313" key="5">
    <source>
        <dbReference type="Proteomes" id="UP000006875"/>
    </source>
</evidence>
<reference evidence="4 5" key="1">
    <citation type="journal article" date="2010" name="Stand. Genomic Sci.">
        <title>Complete genome sequence of Ilyobacter polytropus type strain (CuHbu1).</title>
        <authorList>
            <person name="Sikorski J."/>
            <person name="Chertkov O."/>
            <person name="Lapidus A."/>
            <person name="Nolan M."/>
            <person name="Lucas S."/>
            <person name="Del Rio T.G."/>
            <person name="Tice H."/>
            <person name="Cheng J.F."/>
            <person name="Tapia R."/>
            <person name="Han C."/>
            <person name="Goodwin L."/>
            <person name="Pitluck S."/>
            <person name="Liolios K."/>
            <person name="Ivanova N."/>
            <person name="Mavromatis K."/>
            <person name="Mikhailova N."/>
            <person name="Pati A."/>
            <person name="Chen A."/>
            <person name="Palaniappan K."/>
            <person name="Land M."/>
            <person name="Hauser L."/>
            <person name="Chang Y.J."/>
            <person name="Jeffries C.D."/>
            <person name="Brambilla E."/>
            <person name="Yasawong M."/>
            <person name="Rohde M."/>
            <person name="Pukall R."/>
            <person name="Spring S."/>
            <person name="Goker M."/>
            <person name="Woyke T."/>
            <person name="Bristow J."/>
            <person name="Eisen J.A."/>
            <person name="Markowitz V."/>
            <person name="Hugenholtz P."/>
            <person name="Kyrpides N.C."/>
            <person name="Klenk H.P."/>
        </authorList>
    </citation>
    <scope>NUCLEOTIDE SEQUENCE [LARGE SCALE GENOMIC DNA]</scope>
    <source>
        <strain evidence="5">ATCC 51220 / DSM 2926 / LMG 16218 / CuHBu1</strain>
    </source>
</reference>
<keyword evidence="1" id="KW-0328">Glycosyltransferase</keyword>
<dbReference type="RefSeq" id="WP_013387274.1">
    <property type="nucleotide sequence ID" value="NC_014632.1"/>
</dbReference>
<dbReference type="OrthoDB" id="9787617at2"/>
<dbReference type="Gene3D" id="3.40.50.2000">
    <property type="entry name" value="Glycogen Phosphorylase B"/>
    <property type="match status" value="2"/>
</dbReference>
<dbReference type="GO" id="GO:0016757">
    <property type="term" value="F:glycosyltransferase activity"/>
    <property type="evidence" value="ECO:0007669"/>
    <property type="project" value="UniProtKB-KW"/>
</dbReference>
<accession>E3H7M2</accession>
<sequence length="360" mass="41877">MKINTIFLTKSTQSGGVQTLIKTIEKEVLKAGLKVNEIYHKNPWTELYREIDGVNYIKLNTAFENKSFTANFILNIYYARKKLKETVEEKDKIIIYSPNYLLFIPFKILKNNQVILVQTNKMDVYFTKKARIVFKLLSKYINFFAIFTEYDKKRLDKIFPKLIFTLKDRIRYIPRACTIEPAKGPHKYGKNLVFIGRIMEDQKNFVGLIEVMKHLPKNFKLNIYGNGSENEINTLIDKIKDYDNIKFCGATKNVKKVLNENNIFLMTSFYEGFANTLVEARSQGLPIVAYDTFESLKWIVCDGKSGYVIPLGESQKFADAIKEVVSSEERYGEISKNALKMSESTEYNKIMKKWMDILTC</sequence>
<evidence type="ECO:0000259" key="3">
    <source>
        <dbReference type="Pfam" id="PF00534"/>
    </source>
</evidence>
<protein>
    <submittedName>
        <fullName evidence="4">Glycosyl transferase group 1</fullName>
    </submittedName>
</protein>
<evidence type="ECO:0000313" key="4">
    <source>
        <dbReference type="EMBL" id="ADO82604.1"/>
    </source>
</evidence>
<evidence type="ECO:0000256" key="2">
    <source>
        <dbReference type="ARBA" id="ARBA00022679"/>
    </source>
</evidence>
<proteinExistence type="predicted"/>
<dbReference type="EMBL" id="CP002281">
    <property type="protein sequence ID" value="ADO82604.1"/>
    <property type="molecule type" value="Genomic_DNA"/>
</dbReference>
<dbReference type="STRING" id="572544.Ilyop_0818"/>
<name>E3H7M2_ILYPC</name>
<dbReference type="InterPro" id="IPR001296">
    <property type="entry name" value="Glyco_trans_1"/>
</dbReference>
<evidence type="ECO:0000256" key="1">
    <source>
        <dbReference type="ARBA" id="ARBA00022676"/>
    </source>
</evidence>
<dbReference type="PANTHER" id="PTHR12526:SF629">
    <property type="entry name" value="TEICHURONIC ACID BIOSYNTHESIS GLYCOSYLTRANSFERASE TUAH-RELATED"/>
    <property type="match status" value="1"/>
</dbReference>
<keyword evidence="5" id="KW-1185">Reference proteome</keyword>
<organism evidence="4 5">
    <name type="scientific">Ilyobacter polytropus (strain ATCC 51220 / DSM 2926 / LMG 16218 / CuHBu1)</name>
    <dbReference type="NCBI Taxonomy" id="572544"/>
    <lineage>
        <taxon>Bacteria</taxon>
        <taxon>Fusobacteriati</taxon>
        <taxon>Fusobacteriota</taxon>
        <taxon>Fusobacteriia</taxon>
        <taxon>Fusobacteriales</taxon>
        <taxon>Fusobacteriaceae</taxon>
        <taxon>Ilyobacter</taxon>
    </lineage>
</organism>
<dbReference type="CAZy" id="GT4">
    <property type="family name" value="Glycosyltransferase Family 4"/>
</dbReference>
<feature type="domain" description="Glycosyl transferase family 1" evidence="3">
    <location>
        <begin position="189"/>
        <end position="340"/>
    </location>
</feature>
<dbReference type="AlphaFoldDB" id="E3H7M2"/>
<dbReference type="PANTHER" id="PTHR12526">
    <property type="entry name" value="GLYCOSYLTRANSFERASE"/>
    <property type="match status" value="1"/>
</dbReference>